<dbReference type="RefSeq" id="XP_003291050.1">
    <property type="nucleotide sequence ID" value="XM_003291002.1"/>
</dbReference>
<dbReference type="EMBL" id="GL871193">
    <property type="protein sequence ID" value="EGC32438.1"/>
    <property type="molecule type" value="Genomic_DNA"/>
</dbReference>
<organism evidence="3 4">
    <name type="scientific">Dictyostelium purpureum</name>
    <name type="common">Slime mold</name>
    <dbReference type="NCBI Taxonomy" id="5786"/>
    <lineage>
        <taxon>Eukaryota</taxon>
        <taxon>Amoebozoa</taxon>
        <taxon>Evosea</taxon>
        <taxon>Eumycetozoa</taxon>
        <taxon>Dictyostelia</taxon>
        <taxon>Dictyosteliales</taxon>
        <taxon>Dictyosteliaceae</taxon>
        <taxon>Dictyostelium</taxon>
    </lineage>
</organism>
<dbReference type="GO" id="GO:1990050">
    <property type="term" value="F:phosphatidic acid transfer activity"/>
    <property type="evidence" value="ECO:0000318"/>
    <property type="project" value="GO_Central"/>
</dbReference>
<dbReference type="PANTHER" id="PTHR11158">
    <property type="entry name" value="MSF1/PX19 RELATED"/>
    <property type="match status" value="1"/>
</dbReference>
<dbReference type="AlphaFoldDB" id="F0ZUF5"/>
<feature type="region of interest" description="Disordered" evidence="1">
    <location>
        <begin position="206"/>
        <end position="225"/>
    </location>
</feature>
<evidence type="ECO:0000259" key="2">
    <source>
        <dbReference type="PROSITE" id="PS50904"/>
    </source>
</evidence>
<evidence type="ECO:0000313" key="3">
    <source>
        <dbReference type="EMBL" id="EGC32438.1"/>
    </source>
</evidence>
<dbReference type="InterPro" id="IPR006797">
    <property type="entry name" value="PRELI/MSF1_dom"/>
</dbReference>
<gene>
    <name evidence="3" type="ORF">DICPUDRAFT_155599</name>
</gene>
<dbReference type="InterPro" id="IPR037365">
    <property type="entry name" value="Slowmo/Ups"/>
</dbReference>
<reference evidence="4" key="1">
    <citation type="journal article" date="2011" name="Genome Biol.">
        <title>Comparative genomics of the social amoebae Dictyostelium discoideum and Dictyostelium purpureum.</title>
        <authorList>
            <consortium name="US DOE Joint Genome Institute (JGI-PGF)"/>
            <person name="Sucgang R."/>
            <person name="Kuo A."/>
            <person name="Tian X."/>
            <person name="Salerno W."/>
            <person name="Parikh A."/>
            <person name="Feasley C.L."/>
            <person name="Dalin E."/>
            <person name="Tu H."/>
            <person name="Huang E."/>
            <person name="Barry K."/>
            <person name="Lindquist E."/>
            <person name="Shapiro H."/>
            <person name="Bruce D."/>
            <person name="Schmutz J."/>
            <person name="Salamov A."/>
            <person name="Fey P."/>
            <person name="Gaudet P."/>
            <person name="Anjard C."/>
            <person name="Babu M.M."/>
            <person name="Basu S."/>
            <person name="Bushmanova Y."/>
            <person name="van der Wel H."/>
            <person name="Katoh-Kurasawa M."/>
            <person name="Dinh C."/>
            <person name="Coutinho P.M."/>
            <person name="Saito T."/>
            <person name="Elias M."/>
            <person name="Schaap P."/>
            <person name="Kay R.R."/>
            <person name="Henrissat B."/>
            <person name="Eichinger L."/>
            <person name="Rivero F."/>
            <person name="Putnam N.H."/>
            <person name="West C.M."/>
            <person name="Loomis W.F."/>
            <person name="Chisholm R.L."/>
            <person name="Shaulsky G."/>
            <person name="Strassmann J.E."/>
            <person name="Queller D.C."/>
            <person name="Kuspa A."/>
            <person name="Grigoriev I.V."/>
        </authorList>
    </citation>
    <scope>NUCLEOTIDE SEQUENCE [LARGE SCALE GENOMIC DNA]</scope>
    <source>
        <strain evidence="4">QSDP1</strain>
    </source>
</reference>
<sequence>MPATHTFPPYTYECPLEFYWQVYNKRFPKHPLFPFILDSEITEHVVEDNGNVKSVRRTKLDVDAPGWFKTLFDIHFSYFIEESYYDKQARKITIKTTNETLSSKAKMIDMTVYEVSPQNPNWCQFTQTGTVELLVSVLGFQKKIEKWVLELYTSRYDESRKLDIKMIELYRDEILQQQEKERKEKEEFTVAFISQQPTVNITETAGTVEPTANTTEPEQQEIQAI</sequence>
<dbReference type="GO" id="GO:0015914">
    <property type="term" value="P:phospholipid transport"/>
    <property type="evidence" value="ECO:0000318"/>
    <property type="project" value="GO_Central"/>
</dbReference>
<dbReference type="OMA" id="PENPNWC"/>
<dbReference type="OrthoDB" id="30289at2759"/>
<proteinExistence type="predicted"/>
<protein>
    <recommendedName>
        <fullName evidence="2">PRELI/MSF1 domain-containing protein</fullName>
    </recommendedName>
</protein>
<dbReference type="InParanoid" id="F0ZUF5"/>
<keyword evidence="4" id="KW-1185">Reference proteome</keyword>
<dbReference type="STRING" id="5786.F0ZUF5"/>
<evidence type="ECO:0000313" key="4">
    <source>
        <dbReference type="Proteomes" id="UP000001064"/>
    </source>
</evidence>
<evidence type="ECO:0000256" key="1">
    <source>
        <dbReference type="SAM" id="MobiDB-lite"/>
    </source>
</evidence>
<accession>F0ZUF5</accession>
<feature type="domain" description="PRELI/MSF1" evidence="2">
    <location>
        <begin position="1"/>
        <end position="175"/>
    </location>
</feature>
<dbReference type="VEuPathDB" id="AmoebaDB:DICPUDRAFT_155599"/>
<dbReference type="GeneID" id="10508978"/>
<dbReference type="eggNOG" id="KOG1471">
    <property type="taxonomic scope" value="Eukaryota"/>
</dbReference>
<dbReference type="GO" id="GO:0005758">
    <property type="term" value="C:mitochondrial intermembrane space"/>
    <property type="evidence" value="ECO:0000318"/>
    <property type="project" value="GO_Central"/>
</dbReference>
<dbReference type="PROSITE" id="PS50904">
    <property type="entry name" value="PRELI_MSF1"/>
    <property type="match status" value="1"/>
</dbReference>
<name>F0ZUF5_DICPU</name>
<dbReference type="KEGG" id="dpp:DICPUDRAFT_155599"/>
<dbReference type="Proteomes" id="UP000001064">
    <property type="component" value="Unassembled WGS sequence"/>
</dbReference>
<dbReference type="Pfam" id="PF04707">
    <property type="entry name" value="PRELI"/>
    <property type="match status" value="1"/>
</dbReference>